<evidence type="ECO:0000256" key="1">
    <source>
        <dbReference type="SAM" id="MobiDB-lite"/>
    </source>
</evidence>
<evidence type="ECO:0000313" key="2">
    <source>
        <dbReference type="EMBL" id="EON98814.1"/>
    </source>
</evidence>
<reference evidence="3" key="1">
    <citation type="journal article" date="2013" name="Genome Announc.">
        <title>Draft genome sequence of the ascomycete Phaeoacremonium aleophilum strain UCR-PA7, a causal agent of the esca disease complex in grapevines.</title>
        <authorList>
            <person name="Blanco-Ulate B."/>
            <person name="Rolshausen P."/>
            <person name="Cantu D."/>
        </authorList>
    </citation>
    <scope>NUCLEOTIDE SEQUENCE [LARGE SCALE GENOMIC DNA]</scope>
    <source>
        <strain evidence="3">UCR-PA7</strain>
    </source>
</reference>
<name>R8BHS3_PHAM7</name>
<protein>
    <submittedName>
        <fullName evidence="2">Putative fungal specific transcription factor domain-containing protein</fullName>
    </submittedName>
</protein>
<sequence>MYMYYHSSRVALCHHEILHLAVASAAPGLDGNASPDMSTIYENRYEIQDASSGVTECLKELIQLRLARWLPISAVACTALPLVLHILDVKLSSPNGPGNSFDPNAQSALKQHRLNILIEAMKTYQPQYDGVDWVSETIRHIINLAQLDDGNNSRKGGNNNGGGISDWTDILSSHPSAYLRLALTMDLSLSKNRLPEEGDFPASLRGLFTGGFSPIKILLGHHGGKVPQNAPAAAQTMAGLTSQSGPSMQTLSDWAAVDQAMAFGLETGTLQTLPSDEETSPASTGHGTEGTSPDGPVVGEANIGEMADQAFAEAMDILEGNVMDAFGFRDEDTGSPSDIDGVSFDDGGEGPGEWVEKAWHEEDGAEYRADQETAKALLEAMDTDPVGCAA</sequence>
<evidence type="ECO:0000313" key="3">
    <source>
        <dbReference type="Proteomes" id="UP000014074"/>
    </source>
</evidence>
<dbReference type="KEGG" id="tmn:UCRPA7_5666"/>
<dbReference type="GeneID" id="19326243"/>
<dbReference type="OrthoDB" id="5121955at2759"/>
<dbReference type="HOGENOM" id="CLU_708197_0_0_1"/>
<organism evidence="2 3">
    <name type="scientific">Phaeoacremonium minimum (strain UCR-PA7)</name>
    <name type="common">Esca disease fungus</name>
    <name type="synonym">Togninia minima</name>
    <dbReference type="NCBI Taxonomy" id="1286976"/>
    <lineage>
        <taxon>Eukaryota</taxon>
        <taxon>Fungi</taxon>
        <taxon>Dikarya</taxon>
        <taxon>Ascomycota</taxon>
        <taxon>Pezizomycotina</taxon>
        <taxon>Sordariomycetes</taxon>
        <taxon>Sordariomycetidae</taxon>
        <taxon>Togniniales</taxon>
        <taxon>Togniniaceae</taxon>
        <taxon>Phaeoacremonium</taxon>
    </lineage>
</organism>
<dbReference type="Proteomes" id="UP000014074">
    <property type="component" value="Unassembled WGS sequence"/>
</dbReference>
<feature type="region of interest" description="Disordered" evidence="1">
    <location>
        <begin position="270"/>
        <end position="300"/>
    </location>
</feature>
<dbReference type="AlphaFoldDB" id="R8BHS3"/>
<gene>
    <name evidence="2" type="ORF">UCRPA7_5666</name>
</gene>
<feature type="compositionally biased region" description="Polar residues" evidence="1">
    <location>
        <begin position="270"/>
        <end position="291"/>
    </location>
</feature>
<proteinExistence type="predicted"/>
<dbReference type="EMBL" id="KB933192">
    <property type="protein sequence ID" value="EON98814.1"/>
    <property type="molecule type" value="Genomic_DNA"/>
</dbReference>
<keyword evidence="3" id="KW-1185">Reference proteome</keyword>
<dbReference type="eggNOG" id="ENOG502SI3E">
    <property type="taxonomic scope" value="Eukaryota"/>
</dbReference>
<accession>R8BHS3</accession>
<dbReference type="RefSeq" id="XP_007916402.1">
    <property type="nucleotide sequence ID" value="XM_007918211.1"/>
</dbReference>